<keyword evidence="1" id="KW-0732">Signal</keyword>
<protein>
    <submittedName>
        <fullName evidence="3">Flagellar basal body P-ring formation chaperone FlgA</fullName>
    </submittedName>
</protein>
<dbReference type="PANTHER" id="PTHR36307">
    <property type="entry name" value="FLAGELLA BASAL BODY P-RING FORMATION PROTEIN FLGA"/>
    <property type="match status" value="1"/>
</dbReference>
<evidence type="ECO:0000259" key="2">
    <source>
        <dbReference type="Pfam" id="PF13144"/>
    </source>
</evidence>
<dbReference type="EMBL" id="CP136508">
    <property type="protein sequence ID" value="WUR12447.1"/>
    <property type="molecule type" value="Genomic_DNA"/>
</dbReference>
<proteinExistence type="predicted"/>
<accession>A0ABZ1UI81</accession>
<evidence type="ECO:0000256" key="1">
    <source>
        <dbReference type="SAM" id="SignalP"/>
    </source>
</evidence>
<dbReference type="NCBIfam" id="TIGR03170">
    <property type="entry name" value="flgA_cterm"/>
    <property type="match status" value="1"/>
</dbReference>
<feature type="domain" description="Flagella basal body P-ring formation protein FlgA SAF" evidence="2">
    <location>
        <begin position="197"/>
        <end position="318"/>
    </location>
</feature>
<evidence type="ECO:0000313" key="4">
    <source>
        <dbReference type="Proteomes" id="UP000321323"/>
    </source>
</evidence>
<gene>
    <name evidence="3" type="primary">flgA</name>
    <name evidence="3" type="ORF">E7V67_022505</name>
</gene>
<keyword evidence="3" id="KW-0282">Flagellum</keyword>
<dbReference type="Proteomes" id="UP000321323">
    <property type="component" value="Chromosome"/>
</dbReference>
<keyword evidence="4" id="KW-1185">Reference proteome</keyword>
<evidence type="ECO:0000313" key="3">
    <source>
        <dbReference type="EMBL" id="WUR12447.1"/>
    </source>
</evidence>
<feature type="signal peptide" evidence="1">
    <location>
        <begin position="1"/>
        <end position="21"/>
    </location>
</feature>
<reference evidence="3 4" key="1">
    <citation type="journal article" date="2019" name="Int. J. Syst. Evol. Microbiol.">
        <title>The Draft Whole-Genome Sequence of the Antibiotic Producer Empedobacter haloabium ATCC 31962 Provides Indications for Its Taxonomic Reclassification.</title>
        <authorList>
            <person name="Miess H."/>
            <person name="Arlt P."/>
            <person name="Apel A.K."/>
            <person name="Weber T."/>
            <person name="Nieselt K."/>
            <person name="Hanssen F."/>
            <person name="Czemmel S."/>
            <person name="Nahnsen S."/>
            <person name="Gross H."/>
        </authorList>
    </citation>
    <scope>NUCLEOTIDE SEQUENCE [LARGE SCALE GENOMIC DNA]</scope>
    <source>
        <strain evidence="3 4">ATCC 31962</strain>
    </source>
</reference>
<sequence length="321" mass="33949">MKFNQAVALWALWACCTLAHGATVSLDLRASALVRGKDVTLADLAVIEGADARQRQALAVTRVGAAPLAGYAEEFGRAAIEAVVLARQVGAGLTLDWRGANSVVVRRAVGLVTSSDLVNVARKSLETRFAHQYGELELTPVGAMADVQVAEGRLELRPRETGAPLRSRVMVWVDVLVDGALYRTVALPFQARAWSTVALARRALPADATVDTGDFRPARREVQALAGQPAAMPAPSQHWRLRTAVGEGEVLLREQLLAAGAVRRGDRVRLQVNAGAIRIESAAVAQEDGVAGGEVRVLPAGGEAAVKARVIGTNLVAIDEN</sequence>
<keyword evidence="3" id="KW-0966">Cell projection</keyword>
<dbReference type="InterPro" id="IPR017585">
    <property type="entry name" value="SAF_FlgA"/>
</dbReference>
<dbReference type="InterPro" id="IPR039246">
    <property type="entry name" value="Flagellar_FlgA"/>
</dbReference>
<feature type="chain" id="PRO_5046882032" evidence="1">
    <location>
        <begin position="22"/>
        <end position="321"/>
    </location>
</feature>
<dbReference type="PANTHER" id="PTHR36307:SF1">
    <property type="entry name" value="FLAGELLA BASAL BODY P-RING FORMATION PROTEIN FLGA"/>
    <property type="match status" value="1"/>
</dbReference>
<name>A0ABZ1UI81_9BURK</name>
<dbReference type="Gene3D" id="2.30.30.760">
    <property type="match status" value="1"/>
</dbReference>
<organism evidence="3 4">
    <name type="scientific">[Empedobacter] haloabium</name>
    <dbReference type="NCBI Taxonomy" id="592317"/>
    <lineage>
        <taxon>Bacteria</taxon>
        <taxon>Pseudomonadati</taxon>
        <taxon>Pseudomonadota</taxon>
        <taxon>Betaproteobacteria</taxon>
        <taxon>Burkholderiales</taxon>
        <taxon>Oxalobacteraceae</taxon>
        <taxon>Telluria group</taxon>
        <taxon>Telluria group incertae sedis</taxon>
    </lineage>
</organism>
<keyword evidence="3" id="KW-0969">Cilium</keyword>
<dbReference type="Pfam" id="PF13144">
    <property type="entry name" value="ChapFlgA"/>
    <property type="match status" value="1"/>
</dbReference>